<organism evidence="2 3">
    <name type="scientific">Ascaris lumbricoides</name>
    <name type="common">Giant roundworm</name>
    <dbReference type="NCBI Taxonomy" id="6252"/>
    <lineage>
        <taxon>Eukaryota</taxon>
        <taxon>Metazoa</taxon>
        <taxon>Ecdysozoa</taxon>
        <taxon>Nematoda</taxon>
        <taxon>Chromadorea</taxon>
        <taxon>Rhabditida</taxon>
        <taxon>Spirurina</taxon>
        <taxon>Ascaridomorpha</taxon>
        <taxon>Ascaridoidea</taxon>
        <taxon>Ascarididae</taxon>
        <taxon>Ascaris</taxon>
    </lineage>
</organism>
<sequence length="303" mass="34709">MATSSRIGARDLGQERIPLPTEGDLKRPIIVDALNVMHEGTYLGSDEHEKTLDCLTILPVMRYFVRRGHAVQIVIPSFCLDDHNSSRFSNNRFLRELEKHVGYVTRVKNKSDDDLIALMIARDTFGSVVSKDKFRDHRSLFPLLSEVSARNIFITYVTGNGSKYSEYDGDKFYLSPFKVKNLRKDQLYCSCGTTGYAAVKWEQLRDEEVKRIVQKIDVLLAIAEAYDAIYSGGILPKEHMFAKWNCLPRTLDDYDRLSIEMAYSRSVQLPDLLEGPFMSNEEARRIIEERKKAASRSRSTGNY</sequence>
<dbReference type="Proteomes" id="UP000036681">
    <property type="component" value="Unplaced"/>
</dbReference>
<evidence type="ECO:0000313" key="2">
    <source>
        <dbReference type="Proteomes" id="UP000036681"/>
    </source>
</evidence>
<feature type="domain" description="RNase NYN" evidence="1">
    <location>
        <begin position="26"/>
        <end position="157"/>
    </location>
</feature>
<dbReference type="InterPro" id="IPR021869">
    <property type="entry name" value="RNase_Zc3h12_NYN"/>
</dbReference>
<dbReference type="Pfam" id="PF11977">
    <property type="entry name" value="RNase_Zc3h12a"/>
    <property type="match status" value="1"/>
</dbReference>
<name>A0A0M3HPD5_ASCLU</name>
<keyword evidence="2" id="KW-1185">Reference proteome</keyword>
<dbReference type="AlphaFoldDB" id="A0A0M3HPD5"/>
<evidence type="ECO:0000259" key="1">
    <source>
        <dbReference type="Pfam" id="PF11977"/>
    </source>
</evidence>
<evidence type="ECO:0000313" key="3">
    <source>
        <dbReference type="WBParaSite" id="ALUE_0000373401-mRNA-1"/>
    </source>
</evidence>
<protein>
    <submittedName>
        <fullName evidence="3">RNase NYN domain-containing protein</fullName>
    </submittedName>
</protein>
<dbReference type="Gene3D" id="3.40.50.11980">
    <property type="match status" value="1"/>
</dbReference>
<dbReference type="WBParaSite" id="ALUE_0000373401-mRNA-1">
    <property type="protein sequence ID" value="ALUE_0000373401-mRNA-1"/>
    <property type="gene ID" value="ALUE_0000373401"/>
</dbReference>
<accession>A0A0M3HPD5</accession>
<proteinExistence type="predicted"/>
<reference evidence="3" key="1">
    <citation type="submission" date="2017-02" db="UniProtKB">
        <authorList>
            <consortium name="WormBaseParasite"/>
        </authorList>
    </citation>
    <scope>IDENTIFICATION</scope>
</reference>